<dbReference type="EMBL" id="BNBC01000084">
    <property type="protein sequence ID" value="GHF18593.1"/>
    <property type="molecule type" value="Genomic_DNA"/>
</dbReference>
<gene>
    <name evidence="2" type="ORF">GCM10014715_86890</name>
</gene>
<dbReference type="AlphaFoldDB" id="A0A919APU8"/>
<dbReference type="RefSeq" id="WP_189908234.1">
    <property type="nucleotide sequence ID" value="NZ_BNBC01000084.1"/>
</dbReference>
<name>A0A919APU8_9ACTN</name>
<comment type="caution">
    <text evidence="2">The sequence shown here is derived from an EMBL/GenBank/DDBJ whole genome shotgun (WGS) entry which is preliminary data.</text>
</comment>
<reference evidence="2" key="1">
    <citation type="journal article" date="2014" name="Int. J. Syst. Evol. Microbiol.">
        <title>Complete genome sequence of Corynebacterium casei LMG S-19264T (=DSM 44701T), isolated from a smear-ripened cheese.</title>
        <authorList>
            <consortium name="US DOE Joint Genome Institute (JGI-PGF)"/>
            <person name="Walter F."/>
            <person name="Albersmeier A."/>
            <person name="Kalinowski J."/>
            <person name="Ruckert C."/>
        </authorList>
    </citation>
    <scope>NUCLEOTIDE SEQUENCE</scope>
    <source>
        <strain evidence="2">JCM 3302</strain>
    </source>
</reference>
<evidence type="ECO:0008006" key="4">
    <source>
        <dbReference type="Google" id="ProtNLM"/>
    </source>
</evidence>
<feature type="region of interest" description="Disordered" evidence="1">
    <location>
        <begin position="32"/>
        <end position="74"/>
    </location>
</feature>
<sequence length="209" mass="21431">MVLDKIEKRAADWSVAVAFVAALTAVSGCSDNAGTVAKESPAGDSSAADPTGEGTTEAAAPQQETGDRSTPEGAVGTLVTAIIEGEKRKACSVSGTVATGSAPAKAYTASTCAGNSREVQQMNKMVDRLRPSFTPKNAKSHPTVEVSRVPVKGGKAVVPGDGINVDGQTLNTIMLSNSTGLKEGQLKVEFKATEIGGKWCVTDMKLDFG</sequence>
<dbReference type="PROSITE" id="PS51257">
    <property type="entry name" value="PROKAR_LIPOPROTEIN"/>
    <property type="match status" value="1"/>
</dbReference>
<evidence type="ECO:0000313" key="3">
    <source>
        <dbReference type="Proteomes" id="UP000641386"/>
    </source>
</evidence>
<evidence type="ECO:0000256" key="1">
    <source>
        <dbReference type="SAM" id="MobiDB-lite"/>
    </source>
</evidence>
<accession>A0A919APU8</accession>
<evidence type="ECO:0000313" key="2">
    <source>
        <dbReference type="EMBL" id="GHF18593.1"/>
    </source>
</evidence>
<organism evidence="2 3">
    <name type="scientific">Streptomyces spiralis</name>
    <dbReference type="NCBI Taxonomy" id="66376"/>
    <lineage>
        <taxon>Bacteria</taxon>
        <taxon>Bacillati</taxon>
        <taxon>Actinomycetota</taxon>
        <taxon>Actinomycetes</taxon>
        <taxon>Kitasatosporales</taxon>
        <taxon>Streptomycetaceae</taxon>
        <taxon>Streptomyces</taxon>
    </lineage>
</organism>
<dbReference type="Proteomes" id="UP000641386">
    <property type="component" value="Unassembled WGS sequence"/>
</dbReference>
<keyword evidence="3" id="KW-1185">Reference proteome</keyword>
<proteinExistence type="predicted"/>
<protein>
    <recommendedName>
        <fullName evidence="4">Lipoprotein</fullName>
    </recommendedName>
</protein>
<reference evidence="2" key="2">
    <citation type="submission" date="2020-09" db="EMBL/GenBank/DDBJ databases">
        <authorList>
            <person name="Sun Q."/>
            <person name="Ohkuma M."/>
        </authorList>
    </citation>
    <scope>NUCLEOTIDE SEQUENCE</scope>
    <source>
        <strain evidence="2">JCM 3302</strain>
    </source>
</reference>